<comment type="subcellular location">
    <subcellularLocation>
        <location evidence="1">Nucleus</location>
    </subcellularLocation>
</comment>
<dbReference type="CDD" id="cd00067">
    <property type="entry name" value="GAL4"/>
    <property type="match status" value="1"/>
</dbReference>
<proteinExistence type="predicted"/>
<dbReference type="AlphaFoldDB" id="A0AAN6HFH7"/>
<dbReference type="GO" id="GO:0000981">
    <property type="term" value="F:DNA-binding transcription factor activity, RNA polymerase II-specific"/>
    <property type="evidence" value="ECO:0007669"/>
    <property type="project" value="InterPro"/>
</dbReference>
<dbReference type="GO" id="GO:0005634">
    <property type="term" value="C:nucleus"/>
    <property type="evidence" value="ECO:0007669"/>
    <property type="project" value="UniProtKB-SubCell"/>
</dbReference>
<dbReference type="GO" id="GO:0008270">
    <property type="term" value="F:zinc ion binding"/>
    <property type="evidence" value="ECO:0007669"/>
    <property type="project" value="InterPro"/>
</dbReference>
<keyword evidence="4" id="KW-0804">Transcription</keyword>
<keyword evidence="3" id="KW-0238">DNA-binding</keyword>
<organism evidence="7 8">
    <name type="scientific">Fusarium austroamericanum</name>
    <dbReference type="NCBI Taxonomy" id="282268"/>
    <lineage>
        <taxon>Eukaryota</taxon>
        <taxon>Fungi</taxon>
        <taxon>Dikarya</taxon>
        <taxon>Ascomycota</taxon>
        <taxon>Pezizomycotina</taxon>
        <taxon>Sordariomycetes</taxon>
        <taxon>Hypocreomycetidae</taxon>
        <taxon>Hypocreales</taxon>
        <taxon>Nectriaceae</taxon>
        <taxon>Fusarium</taxon>
    </lineage>
</organism>
<dbReference type="SUPFAM" id="SSF57701">
    <property type="entry name" value="Zn2/Cys6 DNA-binding domain"/>
    <property type="match status" value="1"/>
</dbReference>
<evidence type="ECO:0000313" key="7">
    <source>
        <dbReference type="EMBL" id="KAF5238510.1"/>
    </source>
</evidence>
<dbReference type="PROSITE" id="PS00463">
    <property type="entry name" value="ZN2_CY6_FUNGAL_1"/>
    <property type="match status" value="1"/>
</dbReference>
<evidence type="ECO:0000256" key="3">
    <source>
        <dbReference type="ARBA" id="ARBA00023125"/>
    </source>
</evidence>
<dbReference type="PANTHER" id="PTHR31845">
    <property type="entry name" value="FINGER DOMAIN PROTEIN, PUTATIVE-RELATED"/>
    <property type="match status" value="1"/>
</dbReference>
<evidence type="ECO:0000256" key="1">
    <source>
        <dbReference type="ARBA" id="ARBA00004123"/>
    </source>
</evidence>
<dbReference type="PANTHER" id="PTHR31845:SF10">
    <property type="entry name" value="ZN(II)2CYS6 TRANSCRIPTION FACTOR (EUROFUNG)"/>
    <property type="match status" value="1"/>
</dbReference>
<keyword evidence="8" id="KW-1185">Reference proteome</keyword>
<evidence type="ECO:0000256" key="4">
    <source>
        <dbReference type="ARBA" id="ARBA00023163"/>
    </source>
</evidence>
<dbReference type="Gene3D" id="4.10.240.10">
    <property type="entry name" value="Zn(2)-C6 fungal-type DNA-binding domain"/>
    <property type="match status" value="1"/>
</dbReference>
<protein>
    <recommendedName>
        <fullName evidence="6">Zn(2)-C6 fungal-type domain-containing protein</fullName>
    </recommendedName>
</protein>
<feature type="domain" description="Zn(2)-C6 fungal-type" evidence="6">
    <location>
        <begin position="16"/>
        <end position="45"/>
    </location>
</feature>
<evidence type="ECO:0000313" key="8">
    <source>
        <dbReference type="Proteomes" id="UP000537989"/>
    </source>
</evidence>
<sequence length="641" mass="71427">MPTDSSSKVVGVRRRACVNCTSVKSKCLPLSADECQRCNRLGKRCTYLNVVEKRKSPSSASRTRLLEQRLNRVLTMLSERAKGTPLSGFITQLSTADLDLEIDMLGVDRIPGSSLPRSFAPQQRLDVIDHGFITLGEAQILLDNYRTRAVPHFPFVPISPSTTVASLKSAKPFLFMCIMATMKVDNCTIQRQIGEEVRMQAHQRVLMQSESSLELLQGLLIYIAWYQYFFSYEKQQIVQLAQLCVSLVQNLGLDQNPDNKRRTVDLGPDETAAGRKAARSTDQLRALLGTYCTASWVSTKFRTRCAIPYTGYIKQSWEILSARNEYASDDLIAHLVRINEMSRRICDTFGYDDLENTGVKGEFISAMALQTLSNESTLLKASIPPEFQENFSIKIELHLLDTLIGEVSLHDDFWDHSSIASSFTTSNPSLSVSTRMSIMFNLLRSCKSLNDTVMDYPDEELWYITFYTTAKICRTLSCLSNASKIWPEIFRDIGIALSNASFSYHPGTSLYDATTIERAADLEGEARRLQTKFKNLSPLVQNTSDEADIMLGFSDMIWAVFATYDEVRGKNHGPLDFSIGCDVPCSSSEMGSSGGYLSSTGSGNTHTDAAVLELEGIDDSTWEELLAGITATTEREAALQI</sequence>
<dbReference type="InterPro" id="IPR001138">
    <property type="entry name" value="Zn2Cys6_DnaBD"/>
</dbReference>
<accession>A0AAN6HFH7</accession>
<evidence type="ECO:0000256" key="5">
    <source>
        <dbReference type="ARBA" id="ARBA00023242"/>
    </source>
</evidence>
<dbReference type="Proteomes" id="UP000537989">
    <property type="component" value="Unassembled WGS sequence"/>
</dbReference>
<gene>
    <name evidence="7" type="ORF">FAUST_5567</name>
</gene>
<dbReference type="GO" id="GO:0000976">
    <property type="term" value="F:transcription cis-regulatory region binding"/>
    <property type="evidence" value="ECO:0007669"/>
    <property type="project" value="TreeGrafter"/>
</dbReference>
<dbReference type="InterPro" id="IPR051089">
    <property type="entry name" value="prtT"/>
</dbReference>
<evidence type="ECO:0000259" key="6">
    <source>
        <dbReference type="PROSITE" id="PS00463"/>
    </source>
</evidence>
<dbReference type="CDD" id="cd12148">
    <property type="entry name" value="fungal_TF_MHR"/>
    <property type="match status" value="1"/>
</dbReference>
<keyword evidence="2" id="KW-0805">Transcription regulation</keyword>
<dbReference type="InterPro" id="IPR036864">
    <property type="entry name" value="Zn2-C6_fun-type_DNA-bd_sf"/>
</dbReference>
<keyword evidence="5" id="KW-0539">Nucleus</keyword>
<dbReference type="EMBL" id="JAAMOD010000142">
    <property type="protein sequence ID" value="KAF5238510.1"/>
    <property type="molecule type" value="Genomic_DNA"/>
</dbReference>
<reference evidence="7 8" key="1">
    <citation type="submission" date="2020-02" db="EMBL/GenBank/DDBJ databases">
        <title>Identification and distribution of gene clusters putatively required for synthesis of sphingolipid metabolism inhibitors in phylogenetically diverse species of the filamentous fungus Fusarium.</title>
        <authorList>
            <person name="Kim H.-S."/>
            <person name="Busman M."/>
            <person name="Brown D.W."/>
            <person name="Divon H."/>
            <person name="Uhlig S."/>
            <person name="Proctor R.H."/>
        </authorList>
    </citation>
    <scope>NUCLEOTIDE SEQUENCE [LARGE SCALE GENOMIC DNA]</scope>
    <source>
        <strain evidence="7 8">NRRL 2903</strain>
    </source>
</reference>
<comment type="caution">
    <text evidence="7">The sequence shown here is derived from an EMBL/GenBank/DDBJ whole genome shotgun (WGS) entry which is preliminary data.</text>
</comment>
<name>A0AAN6HFH7_FUSAU</name>
<evidence type="ECO:0000256" key="2">
    <source>
        <dbReference type="ARBA" id="ARBA00023015"/>
    </source>
</evidence>